<sequence>MDSTTSSSLPIASRDAEAAVGTVSDFAPSVTAGFAKEATLRFQAGKFADCLKVLNELLRLKENDPKVV</sequence>
<evidence type="ECO:0000313" key="1">
    <source>
        <dbReference type="EMBL" id="CAA3006163.1"/>
    </source>
</evidence>
<keyword evidence="2" id="KW-1185">Reference proteome</keyword>
<protein>
    <submittedName>
        <fullName evidence="1">Uncharacterized protein</fullName>
    </submittedName>
</protein>
<accession>A0A8S0TQN6</accession>
<dbReference type="EMBL" id="CACTIH010007257">
    <property type="protein sequence ID" value="CAA3006163.1"/>
    <property type="molecule type" value="Genomic_DNA"/>
</dbReference>
<dbReference type="AlphaFoldDB" id="A0A8S0TQN6"/>
<evidence type="ECO:0000313" key="2">
    <source>
        <dbReference type="Proteomes" id="UP000594638"/>
    </source>
</evidence>
<dbReference type="Proteomes" id="UP000594638">
    <property type="component" value="Unassembled WGS sequence"/>
</dbReference>
<dbReference type="Gramene" id="OE9A099729T1">
    <property type="protein sequence ID" value="OE9A099729C1"/>
    <property type="gene ID" value="OE9A099729"/>
</dbReference>
<reference evidence="1 2" key="1">
    <citation type="submission" date="2019-12" db="EMBL/GenBank/DDBJ databases">
        <authorList>
            <person name="Alioto T."/>
            <person name="Alioto T."/>
            <person name="Gomez Garrido J."/>
        </authorList>
    </citation>
    <scope>NUCLEOTIDE SEQUENCE [LARGE SCALE GENOMIC DNA]</scope>
</reference>
<proteinExistence type="predicted"/>
<name>A0A8S0TQN6_OLEEU</name>
<gene>
    <name evidence="1" type="ORF">OLEA9_A099729</name>
</gene>
<dbReference type="OrthoDB" id="25157at2759"/>
<comment type="caution">
    <text evidence="1">The sequence shown here is derived from an EMBL/GenBank/DDBJ whole genome shotgun (WGS) entry which is preliminary data.</text>
</comment>
<organism evidence="1 2">
    <name type="scientific">Olea europaea subsp. europaea</name>
    <dbReference type="NCBI Taxonomy" id="158383"/>
    <lineage>
        <taxon>Eukaryota</taxon>
        <taxon>Viridiplantae</taxon>
        <taxon>Streptophyta</taxon>
        <taxon>Embryophyta</taxon>
        <taxon>Tracheophyta</taxon>
        <taxon>Spermatophyta</taxon>
        <taxon>Magnoliopsida</taxon>
        <taxon>eudicotyledons</taxon>
        <taxon>Gunneridae</taxon>
        <taxon>Pentapetalae</taxon>
        <taxon>asterids</taxon>
        <taxon>lamiids</taxon>
        <taxon>Lamiales</taxon>
        <taxon>Oleaceae</taxon>
        <taxon>Oleeae</taxon>
        <taxon>Olea</taxon>
    </lineage>
</organism>